<dbReference type="InterPro" id="IPR035291">
    <property type="entry name" value="DUF5354"/>
</dbReference>
<protein>
    <submittedName>
        <fullName evidence="3">Uncharacterized protein</fullName>
    </submittedName>
</protein>
<dbReference type="Proteomes" id="UP000887540">
    <property type="component" value="Unplaced"/>
</dbReference>
<evidence type="ECO:0000313" key="2">
    <source>
        <dbReference type="Proteomes" id="UP000887540"/>
    </source>
</evidence>
<reference evidence="3" key="1">
    <citation type="submission" date="2022-11" db="UniProtKB">
        <authorList>
            <consortium name="WormBaseParasite"/>
        </authorList>
    </citation>
    <scope>IDENTIFICATION</scope>
</reference>
<organism evidence="2 3">
    <name type="scientific">Acrobeloides nanus</name>
    <dbReference type="NCBI Taxonomy" id="290746"/>
    <lineage>
        <taxon>Eukaryota</taxon>
        <taxon>Metazoa</taxon>
        <taxon>Ecdysozoa</taxon>
        <taxon>Nematoda</taxon>
        <taxon>Chromadorea</taxon>
        <taxon>Rhabditida</taxon>
        <taxon>Tylenchina</taxon>
        <taxon>Cephalobomorpha</taxon>
        <taxon>Cephaloboidea</taxon>
        <taxon>Cephalobidae</taxon>
        <taxon>Acrobeloides</taxon>
    </lineage>
</organism>
<feature type="signal peptide" evidence="1">
    <location>
        <begin position="1"/>
        <end position="17"/>
    </location>
</feature>
<evidence type="ECO:0000256" key="1">
    <source>
        <dbReference type="SAM" id="SignalP"/>
    </source>
</evidence>
<keyword evidence="2" id="KW-1185">Reference proteome</keyword>
<keyword evidence="1" id="KW-0732">Signal</keyword>
<accession>A0A914CBR4</accession>
<dbReference type="Pfam" id="PF17305">
    <property type="entry name" value="DUF5354"/>
    <property type="match status" value="1"/>
</dbReference>
<dbReference type="WBParaSite" id="ACRNAN_Path_816.g3097.t1">
    <property type="protein sequence ID" value="ACRNAN_Path_816.g3097.t1"/>
    <property type="gene ID" value="ACRNAN_Path_816.g3097"/>
</dbReference>
<feature type="chain" id="PRO_5037802019" evidence="1">
    <location>
        <begin position="18"/>
        <end position="144"/>
    </location>
</feature>
<sequence>MVSVYLSTLSIIMLVNAAFSLKCYQTNKETGETSIIDDNDFMFCTIFPSVLESNSFTKSVADGLKIDELDKPVEKFFEDNGNLYQLLSICLFEKYDWPKVWNPKFNKGKKAPDVEYNLRCICNTDLCNNPNSFSSHINLLTRNE</sequence>
<evidence type="ECO:0000313" key="3">
    <source>
        <dbReference type="WBParaSite" id="ACRNAN_Path_816.g3097.t1"/>
    </source>
</evidence>
<dbReference type="AlphaFoldDB" id="A0A914CBR4"/>
<name>A0A914CBR4_9BILA</name>
<proteinExistence type="predicted"/>